<comment type="caution">
    <text evidence="2">The sequence shown here is derived from an EMBL/GenBank/DDBJ whole genome shotgun (WGS) entry which is preliminary data.</text>
</comment>
<dbReference type="EMBL" id="SMYO01000074">
    <property type="protein sequence ID" value="TDK53358.1"/>
    <property type="molecule type" value="Genomic_DNA"/>
</dbReference>
<protein>
    <recommendedName>
        <fullName evidence="5">Leucine-rich repeat domain-containing protein</fullName>
    </recommendedName>
</protein>
<accession>A0A4R5VIS3</accession>
<dbReference type="RefSeq" id="WP_133340689.1">
    <property type="nucleotide sequence ID" value="NZ_JAVGVR010000001.1"/>
</dbReference>
<reference evidence="2 3" key="1">
    <citation type="submission" date="2019-03" db="EMBL/GenBank/DDBJ databases">
        <title>Bacillus niacini sp. nov. a Nicotinate-Metabolizing Mesophile Isolated from Soil.</title>
        <authorList>
            <person name="Zhang G."/>
        </authorList>
    </citation>
    <scope>NUCLEOTIDE SEQUENCE [LARGE SCALE GENOMIC DNA]</scope>
    <source>
        <strain evidence="2 3">WN066</strain>
    </source>
</reference>
<dbReference type="AlphaFoldDB" id="A0A4R5VIS3"/>
<evidence type="ECO:0000313" key="2">
    <source>
        <dbReference type="EMBL" id="TDK53358.1"/>
    </source>
</evidence>
<evidence type="ECO:0000313" key="3">
    <source>
        <dbReference type="Proteomes" id="UP000295132"/>
    </source>
</evidence>
<dbReference type="Proteomes" id="UP000295132">
    <property type="component" value="Unassembled WGS sequence"/>
</dbReference>
<dbReference type="SUPFAM" id="SSF52058">
    <property type="entry name" value="L domain-like"/>
    <property type="match status" value="1"/>
</dbReference>
<evidence type="ECO:0008006" key="5">
    <source>
        <dbReference type="Google" id="ProtNLM"/>
    </source>
</evidence>
<gene>
    <name evidence="2" type="ORF">E2K98_30295</name>
    <name evidence="1" type="ORF">RCG21_16755</name>
</gene>
<keyword evidence="4" id="KW-1185">Reference proteome</keyword>
<name>A0A4R5VIS3_9BACI</name>
<evidence type="ECO:0000313" key="1">
    <source>
        <dbReference type="EMBL" id="MDQ6597988.1"/>
    </source>
</evidence>
<dbReference type="Gene3D" id="3.80.10.10">
    <property type="entry name" value="Ribonuclease Inhibitor"/>
    <property type="match status" value="2"/>
</dbReference>
<dbReference type="Proteomes" id="UP001178888">
    <property type="component" value="Unassembled WGS sequence"/>
</dbReference>
<proteinExistence type="predicted"/>
<dbReference type="InterPro" id="IPR032675">
    <property type="entry name" value="LRR_dom_sf"/>
</dbReference>
<dbReference type="EMBL" id="JAVGVR010000001">
    <property type="protein sequence ID" value="MDQ6597988.1"/>
    <property type="molecule type" value="Genomic_DNA"/>
</dbReference>
<sequence>MPILKIGNVRVRRDSNGDTVIIKDSSAINESVEYINEFNVKNVDVVDFDCNDLNFLKECLSIENLSILNHFIKDLSGIYGLTKLRVLSINETTTKVEFRIDELKNLEELYGELPKNTVGINKLNTLKKVELWGYKPKSRNLNEFKNLKSLNVINITESRLDTLDGIEGIVNLKSLGLYYLRTLKDITALQDVKAPITELFFENSKSIVDFSPIQNLKKLEKLKISSCGDIPSLSFVPTLNELKSLVFSGTNVLDGNLTFCEGIEYVYYTKQKLRN</sequence>
<reference evidence="1" key="2">
    <citation type="submission" date="2023-08" db="EMBL/GenBank/DDBJ databases">
        <title>Nitrogen cycling bacteria in agricultural field soils.</title>
        <authorList>
            <person name="Jang J."/>
        </authorList>
    </citation>
    <scope>NUCLEOTIDE SEQUENCE</scope>
    <source>
        <strain evidence="1">PS3-36</strain>
    </source>
</reference>
<organism evidence="2 3">
    <name type="scientific">Bacillus salipaludis</name>
    <dbReference type="NCBI Taxonomy" id="2547811"/>
    <lineage>
        <taxon>Bacteria</taxon>
        <taxon>Bacillati</taxon>
        <taxon>Bacillota</taxon>
        <taxon>Bacilli</taxon>
        <taxon>Bacillales</taxon>
        <taxon>Bacillaceae</taxon>
        <taxon>Bacillus</taxon>
    </lineage>
</organism>
<evidence type="ECO:0000313" key="4">
    <source>
        <dbReference type="Proteomes" id="UP001178888"/>
    </source>
</evidence>